<comment type="similarity">
    <text evidence="5">Belongs to the pyruvate, phosphate/water dikinase regulatory protein family. PDRP subfamily.</text>
</comment>
<dbReference type="GO" id="GO:0005524">
    <property type="term" value="F:ATP binding"/>
    <property type="evidence" value="ECO:0007669"/>
    <property type="project" value="InterPro"/>
</dbReference>
<dbReference type="NCBIfam" id="NF003742">
    <property type="entry name" value="PRK05339.1"/>
    <property type="match status" value="1"/>
</dbReference>
<keyword evidence="2 5" id="KW-0808">Transferase</keyword>
<dbReference type="InterPro" id="IPR026565">
    <property type="entry name" value="PPDK_reg"/>
</dbReference>
<comment type="catalytic activity">
    <reaction evidence="5">
        <text>N(tele)-phospho-L-histidyl/O-phospho-L-threonyl-[pyruvate, phosphate dikinase] + phosphate + H(+) = N(tele)-phospho-L-histidyl/L-threonyl-[pyruvate, phosphate dikinase] + diphosphate</text>
        <dbReference type="Rhea" id="RHEA:43696"/>
        <dbReference type="Rhea" id="RHEA-COMP:10650"/>
        <dbReference type="Rhea" id="RHEA-COMP:10651"/>
        <dbReference type="ChEBI" id="CHEBI:15378"/>
        <dbReference type="ChEBI" id="CHEBI:30013"/>
        <dbReference type="ChEBI" id="CHEBI:33019"/>
        <dbReference type="ChEBI" id="CHEBI:43474"/>
        <dbReference type="ChEBI" id="CHEBI:61977"/>
        <dbReference type="ChEBI" id="CHEBI:83586"/>
        <dbReference type="EC" id="2.7.4.27"/>
    </reaction>
</comment>
<dbReference type="PANTHER" id="PTHR31756">
    <property type="entry name" value="PYRUVATE, PHOSPHATE DIKINASE REGULATORY PROTEIN 1, CHLOROPLASTIC"/>
    <property type="match status" value="1"/>
</dbReference>
<comment type="function">
    <text evidence="5">Bifunctional serine/threonine kinase and phosphorylase involved in the regulation of the pyruvate, phosphate dikinase (PPDK) by catalyzing its phosphorylation/dephosphorylation.</text>
</comment>
<comment type="caution">
    <text evidence="6">The sequence shown here is derived from an EMBL/GenBank/DDBJ whole genome shotgun (WGS) entry which is preliminary data.</text>
</comment>
<evidence type="ECO:0000256" key="4">
    <source>
        <dbReference type="ARBA" id="ARBA00022777"/>
    </source>
</evidence>
<dbReference type="GO" id="GO:0016776">
    <property type="term" value="F:phosphotransferase activity, phosphate group as acceptor"/>
    <property type="evidence" value="ECO:0007669"/>
    <property type="project" value="UniProtKB-UniRule"/>
</dbReference>
<dbReference type="STRING" id="1494590.ATN84_05875"/>
<keyword evidence="3 5" id="KW-0547">Nucleotide-binding</keyword>
<dbReference type="GO" id="GO:0004674">
    <property type="term" value="F:protein serine/threonine kinase activity"/>
    <property type="evidence" value="ECO:0007669"/>
    <property type="project" value="UniProtKB-UniRule"/>
</dbReference>
<feature type="binding site" evidence="5">
    <location>
        <begin position="153"/>
        <end position="160"/>
    </location>
    <ligand>
        <name>ADP</name>
        <dbReference type="ChEBI" id="CHEBI:456216"/>
    </ligand>
</feature>
<protein>
    <recommendedName>
        <fullName evidence="5">Putative pyruvate, phosphate dikinase regulatory protein</fullName>
        <shortName evidence="5">PPDK regulatory protein</shortName>
        <ecNumber evidence="5">2.7.11.32</ecNumber>
        <ecNumber evidence="5">2.7.4.27</ecNumber>
    </recommendedName>
</protein>
<organism evidence="6 7">
    <name type="scientific">Paramesorhizobium deserti</name>
    <dbReference type="NCBI Taxonomy" id="1494590"/>
    <lineage>
        <taxon>Bacteria</taxon>
        <taxon>Pseudomonadati</taxon>
        <taxon>Pseudomonadota</taxon>
        <taxon>Alphaproteobacteria</taxon>
        <taxon>Hyphomicrobiales</taxon>
        <taxon>Phyllobacteriaceae</taxon>
        <taxon>Paramesorhizobium</taxon>
    </lineage>
</organism>
<gene>
    <name evidence="6" type="ORF">ATN84_05875</name>
</gene>
<dbReference type="EMBL" id="LNTU01000001">
    <property type="protein sequence ID" value="KXF79582.1"/>
    <property type="molecule type" value="Genomic_DNA"/>
</dbReference>
<dbReference type="InterPro" id="IPR005177">
    <property type="entry name" value="Kinase-pyrophosphorylase"/>
</dbReference>
<evidence type="ECO:0000256" key="1">
    <source>
        <dbReference type="ARBA" id="ARBA00022527"/>
    </source>
</evidence>
<evidence type="ECO:0000256" key="2">
    <source>
        <dbReference type="ARBA" id="ARBA00022679"/>
    </source>
</evidence>
<dbReference type="GO" id="GO:0043531">
    <property type="term" value="F:ADP binding"/>
    <property type="evidence" value="ECO:0007669"/>
    <property type="project" value="UniProtKB-UniRule"/>
</dbReference>
<dbReference type="Pfam" id="PF03618">
    <property type="entry name" value="Kinase-PPPase"/>
    <property type="match status" value="1"/>
</dbReference>
<dbReference type="OrthoDB" id="9782201at2"/>
<dbReference type="RefSeq" id="WP_068880917.1">
    <property type="nucleotide sequence ID" value="NZ_LNTU01000001.1"/>
</dbReference>
<comment type="catalytic activity">
    <reaction evidence="5">
        <text>N(tele)-phospho-L-histidyl/L-threonyl-[pyruvate, phosphate dikinase] + ADP = N(tele)-phospho-L-histidyl/O-phospho-L-threonyl-[pyruvate, phosphate dikinase] + AMP + H(+)</text>
        <dbReference type="Rhea" id="RHEA:43692"/>
        <dbReference type="Rhea" id="RHEA-COMP:10650"/>
        <dbReference type="Rhea" id="RHEA-COMP:10651"/>
        <dbReference type="ChEBI" id="CHEBI:15378"/>
        <dbReference type="ChEBI" id="CHEBI:30013"/>
        <dbReference type="ChEBI" id="CHEBI:61977"/>
        <dbReference type="ChEBI" id="CHEBI:83586"/>
        <dbReference type="ChEBI" id="CHEBI:456215"/>
        <dbReference type="ChEBI" id="CHEBI:456216"/>
        <dbReference type="EC" id="2.7.11.32"/>
    </reaction>
</comment>
<dbReference type="EC" id="2.7.11.32" evidence="5"/>
<keyword evidence="6" id="KW-0670">Pyruvate</keyword>
<keyword evidence="1 5" id="KW-0723">Serine/threonine-protein kinase</keyword>
<keyword evidence="4 5" id="KW-0418">Kinase</keyword>
<evidence type="ECO:0000256" key="5">
    <source>
        <dbReference type="HAMAP-Rule" id="MF_00921"/>
    </source>
</evidence>
<dbReference type="EC" id="2.7.4.27" evidence="5"/>
<evidence type="ECO:0000313" key="7">
    <source>
        <dbReference type="Proteomes" id="UP000070107"/>
    </source>
</evidence>
<keyword evidence="7" id="KW-1185">Reference proteome</keyword>
<proteinExistence type="inferred from homology"/>
<dbReference type="AlphaFoldDB" id="A0A135I2C1"/>
<evidence type="ECO:0000256" key="3">
    <source>
        <dbReference type="ARBA" id="ARBA00022741"/>
    </source>
</evidence>
<dbReference type="PANTHER" id="PTHR31756:SF3">
    <property type="entry name" value="PYRUVATE, PHOSPHATE DIKINASE REGULATORY PROTEIN 1, CHLOROPLASTIC"/>
    <property type="match status" value="1"/>
</dbReference>
<reference evidence="6 7" key="1">
    <citation type="submission" date="2015-11" db="EMBL/GenBank/DDBJ databases">
        <title>Draft genome sequence of Paramesorhizobium deserti A-3-E, a strain highly resistant to diverse beta-lactam antibiotics.</title>
        <authorList>
            <person name="Lv R."/>
            <person name="Yang X."/>
            <person name="Fang N."/>
            <person name="Guo J."/>
            <person name="Luo X."/>
            <person name="Peng F."/>
            <person name="Yang R."/>
            <person name="Cui Y."/>
            <person name="Fang C."/>
            <person name="Song Y."/>
        </authorList>
    </citation>
    <scope>NUCLEOTIDE SEQUENCE [LARGE SCALE GENOMIC DNA]</scope>
    <source>
        <strain evidence="6 7">A-3-E</strain>
    </source>
</reference>
<evidence type="ECO:0000313" key="6">
    <source>
        <dbReference type="EMBL" id="KXF79582.1"/>
    </source>
</evidence>
<sequence length="273" mass="30021">MTRPLSYFHLHLISDATGETLLAAGRAAAAQYANARAIEHIYPLIRTEKQLRKVLDDIDAEPGIVLYTIVDQKLAAIIDETCSSMGVPSVSVLEPVLTTFQSYLGAPAHRRASAQHVLNADYFRRIDALNFTMEHDDGQLPPDMNEADVILIGISRTSKTPTSIYLANRGIKAANIPIVLGIPIPEALVAATRPLIVGLIATAERISQIRQNRILSSAPGYDIEHYTDRANIAEELAYARSICTRHGWPIIDVTRRSIEETAAAILALRPRNR</sequence>
<dbReference type="Proteomes" id="UP000070107">
    <property type="component" value="Unassembled WGS sequence"/>
</dbReference>
<accession>A0A135I2C1</accession>
<name>A0A135I2C1_9HYPH</name>
<dbReference type="HAMAP" id="MF_00921">
    <property type="entry name" value="PDRP"/>
    <property type="match status" value="1"/>
</dbReference>